<feature type="compositionally biased region" description="Polar residues" evidence="1">
    <location>
        <begin position="1"/>
        <end position="40"/>
    </location>
</feature>
<evidence type="ECO:0000313" key="3">
    <source>
        <dbReference type="Proteomes" id="UP000188268"/>
    </source>
</evidence>
<proteinExistence type="predicted"/>
<accession>A0A1R3JL99</accession>
<name>A0A1R3JL99_COCAP</name>
<dbReference type="Gramene" id="OMO95583">
    <property type="protein sequence ID" value="OMO95583"/>
    <property type="gene ID" value="CCACVL1_05362"/>
</dbReference>
<evidence type="ECO:0000313" key="2">
    <source>
        <dbReference type="EMBL" id="OMO95583.1"/>
    </source>
</evidence>
<reference evidence="2 3" key="1">
    <citation type="submission" date="2013-09" db="EMBL/GenBank/DDBJ databases">
        <title>Corchorus capsularis genome sequencing.</title>
        <authorList>
            <person name="Alam M."/>
            <person name="Haque M.S."/>
            <person name="Islam M.S."/>
            <person name="Emdad E.M."/>
            <person name="Islam M.M."/>
            <person name="Ahmed B."/>
            <person name="Halim A."/>
            <person name="Hossen Q.M.M."/>
            <person name="Hossain M.Z."/>
            <person name="Ahmed R."/>
            <person name="Khan M.M."/>
            <person name="Islam R."/>
            <person name="Rashid M.M."/>
            <person name="Khan S.A."/>
            <person name="Rahman M.S."/>
            <person name="Alam M."/>
        </authorList>
    </citation>
    <scope>NUCLEOTIDE SEQUENCE [LARGE SCALE GENOMIC DNA]</scope>
    <source>
        <strain evidence="3">cv. CVL-1</strain>
        <tissue evidence="2">Whole seedling</tissue>
    </source>
</reference>
<comment type="caution">
    <text evidence="2">The sequence shown here is derived from an EMBL/GenBank/DDBJ whole genome shotgun (WGS) entry which is preliminary data.</text>
</comment>
<dbReference type="Proteomes" id="UP000188268">
    <property type="component" value="Unassembled WGS sequence"/>
</dbReference>
<dbReference type="AlphaFoldDB" id="A0A1R3JL99"/>
<gene>
    <name evidence="2" type="ORF">CCACVL1_05362</name>
</gene>
<evidence type="ECO:0000256" key="1">
    <source>
        <dbReference type="SAM" id="MobiDB-lite"/>
    </source>
</evidence>
<organism evidence="2 3">
    <name type="scientific">Corchorus capsularis</name>
    <name type="common">Jute</name>
    <dbReference type="NCBI Taxonomy" id="210143"/>
    <lineage>
        <taxon>Eukaryota</taxon>
        <taxon>Viridiplantae</taxon>
        <taxon>Streptophyta</taxon>
        <taxon>Embryophyta</taxon>
        <taxon>Tracheophyta</taxon>
        <taxon>Spermatophyta</taxon>
        <taxon>Magnoliopsida</taxon>
        <taxon>eudicotyledons</taxon>
        <taxon>Gunneridae</taxon>
        <taxon>Pentapetalae</taxon>
        <taxon>rosids</taxon>
        <taxon>malvids</taxon>
        <taxon>Malvales</taxon>
        <taxon>Malvaceae</taxon>
        <taxon>Grewioideae</taxon>
        <taxon>Apeibeae</taxon>
        <taxon>Corchorus</taxon>
    </lineage>
</organism>
<feature type="region of interest" description="Disordered" evidence="1">
    <location>
        <begin position="84"/>
        <end position="119"/>
    </location>
</feature>
<feature type="region of interest" description="Disordered" evidence="1">
    <location>
        <begin position="1"/>
        <end position="69"/>
    </location>
</feature>
<dbReference type="OrthoDB" id="10430297at2759"/>
<sequence length="119" mass="12267">MANINTTNFNTSAAVNAANHSPTSPNQSHGTTRVVTSPWTQIVRGESEPIAGVPLSPSSPPSSSPSTAVIVPPATAMVENEGMENRCVGPNGNAGKRPAWNKPSNGAAELGAVMTRNYQ</sequence>
<keyword evidence="3" id="KW-1185">Reference proteome</keyword>
<dbReference type="EMBL" id="AWWV01007631">
    <property type="protein sequence ID" value="OMO95583.1"/>
    <property type="molecule type" value="Genomic_DNA"/>
</dbReference>
<dbReference type="STRING" id="210143.A0A1R3JL99"/>
<protein>
    <submittedName>
        <fullName evidence="2">Uncharacterized protein</fullName>
    </submittedName>
</protein>